<evidence type="ECO:0000256" key="6">
    <source>
        <dbReference type="PIRSR" id="PIRSR000114-2"/>
    </source>
</evidence>
<dbReference type="Pfam" id="PF07479">
    <property type="entry name" value="NAD_Gly3P_dh_C"/>
    <property type="match status" value="1"/>
</dbReference>
<keyword evidence="13" id="KW-1185">Reference proteome</keyword>
<evidence type="ECO:0000256" key="3">
    <source>
        <dbReference type="ARBA" id="ARBA00023027"/>
    </source>
</evidence>
<keyword evidence="2 8" id="KW-0560">Oxidoreductase</keyword>
<organism evidence="12 13">
    <name type="scientific">Syncephalastrum racemosum</name>
    <name type="common">Filamentous fungus</name>
    <dbReference type="NCBI Taxonomy" id="13706"/>
    <lineage>
        <taxon>Eukaryota</taxon>
        <taxon>Fungi</taxon>
        <taxon>Fungi incertae sedis</taxon>
        <taxon>Mucoromycota</taxon>
        <taxon>Mucoromycotina</taxon>
        <taxon>Mucoromycetes</taxon>
        <taxon>Mucorales</taxon>
        <taxon>Syncephalastraceae</taxon>
        <taxon>Syncephalastrum</taxon>
    </lineage>
</organism>
<dbReference type="InterPro" id="IPR036291">
    <property type="entry name" value="NAD(P)-bd_dom_sf"/>
</dbReference>
<feature type="binding site" evidence="7">
    <location>
        <begin position="10"/>
        <end position="15"/>
    </location>
    <ligand>
        <name>NAD(+)</name>
        <dbReference type="ChEBI" id="CHEBI:57540"/>
    </ligand>
</feature>
<feature type="binding site" evidence="7">
    <location>
        <position position="98"/>
    </location>
    <ligand>
        <name>NAD(+)</name>
        <dbReference type="ChEBI" id="CHEBI:57540"/>
    </ligand>
</feature>
<dbReference type="InterPro" id="IPR006168">
    <property type="entry name" value="G3P_DH_NAD-dep"/>
</dbReference>
<feature type="active site" description="Proton acceptor" evidence="5">
    <location>
        <position position="206"/>
    </location>
</feature>
<dbReference type="PIRSF" id="PIRSF000114">
    <property type="entry name" value="Glycerol-3-P_dh"/>
    <property type="match status" value="1"/>
</dbReference>
<dbReference type="GO" id="GO:0005975">
    <property type="term" value="P:carbohydrate metabolic process"/>
    <property type="evidence" value="ECO:0007669"/>
    <property type="project" value="InterPro"/>
</dbReference>
<dbReference type="PANTHER" id="PTHR11728:SF8">
    <property type="entry name" value="GLYCEROL-3-PHOSPHATE DEHYDROGENASE [NAD(+)]-RELATED"/>
    <property type="match status" value="1"/>
</dbReference>
<dbReference type="InterPro" id="IPR017751">
    <property type="entry name" value="G3P_DH_NAD-dep_euk"/>
</dbReference>
<dbReference type="NCBIfam" id="TIGR03376">
    <property type="entry name" value="glycerol3P_DH"/>
    <property type="match status" value="1"/>
</dbReference>
<sequence length="344" mass="37819">MVKERVCIVGSGNWGSAVGKIVGNNVLRYKDAFEPEVRQWVFQETYKNEKLTDIINRTHENPKYLPGIGLPSNLVAVPDLAEATRDATVLVFVLPHQFVKQVCDDLSQVPLSQTVKAISLIKGLEINSNGVTLFSEEIARRLGLQHVAALSGANIANEVAEEKFCESTIGCHADDEPMYFKLFDTPYFRVQVIRDHAGVQLCGALKNIVAVGAGLSDGLGYGSNTKAAIVRRGLMEMRQFGHTFFGSVVQDNTFFESCGIADLITTCSGGRNRMVSEAFAQTGKSIEELEKTMLNGQKLQGTLTAKEVHEFLSARNMVDQFPLFKTVYRIIYEGASPTCIVTDI</sequence>
<dbReference type="GO" id="GO:0005829">
    <property type="term" value="C:cytosol"/>
    <property type="evidence" value="ECO:0007669"/>
    <property type="project" value="TreeGrafter"/>
</dbReference>
<dbReference type="GO" id="GO:0141152">
    <property type="term" value="F:glycerol-3-phosphate dehydrogenase (NAD+) activity"/>
    <property type="evidence" value="ECO:0007669"/>
    <property type="project" value="UniProtKB-UniRule"/>
</dbReference>
<feature type="binding site" evidence="7">
    <location>
        <position position="298"/>
    </location>
    <ligand>
        <name>NAD(+)</name>
        <dbReference type="ChEBI" id="CHEBI:57540"/>
    </ligand>
</feature>
<feature type="domain" description="Glycerol-3-phosphate dehydrogenase NAD-dependent N-terminal" evidence="10">
    <location>
        <begin position="6"/>
        <end position="173"/>
    </location>
</feature>
<dbReference type="InterPro" id="IPR006109">
    <property type="entry name" value="G3P_DH_NAD-dep_C"/>
</dbReference>
<accession>A0A1X2HAP6</accession>
<feature type="domain" description="Glycerol-3-phosphate dehydrogenase NAD-dependent C-terminal" evidence="11">
    <location>
        <begin position="195"/>
        <end position="341"/>
    </location>
</feature>
<feature type="binding site" evidence="7">
    <location>
        <position position="271"/>
    </location>
    <ligand>
        <name>NAD(+)</name>
        <dbReference type="ChEBI" id="CHEBI:57540"/>
    </ligand>
</feature>
<dbReference type="EC" id="1.1.1.8" evidence="9"/>
<comment type="catalytic activity">
    <reaction evidence="4 9">
        <text>sn-glycerol 3-phosphate + NAD(+) = dihydroxyacetone phosphate + NADH + H(+)</text>
        <dbReference type="Rhea" id="RHEA:11092"/>
        <dbReference type="ChEBI" id="CHEBI:15378"/>
        <dbReference type="ChEBI" id="CHEBI:57540"/>
        <dbReference type="ChEBI" id="CHEBI:57597"/>
        <dbReference type="ChEBI" id="CHEBI:57642"/>
        <dbReference type="ChEBI" id="CHEBI:57945"/>
        <dbReference type="EC" id="1.1.1.8"/>
    </reaction>
</comment>
<feature type="binding site" evidence="6">
    <location>
        <begin position="271"/>
        <end position="272"/>
    </location>
    <ligand>
        <name>substrate</name>
    </ligand>
</feature>
<dbReference type="GO" id="GO:0051287">
    <property type="term" value="F:NAD binding"/>
    <property type="evidence" value="ECO:0007669"/>
    <property type="project" value="UniProtKB-UniRule"/>
</dbReference>
<evidence type="ECO:0000256" key="9">
    <source>
        <dbReference type="RuleBase" id="RU361243"/>
    </source>
</evidence>
<dbReference type="SUPFAM" id="SSF48179">
    <property type="entry name" value="6-phosphogluconate dehydrogenase C-terminal domain-like"/>
    <property type="match status" value="1"/>
</dbReference>
<evidence type="ECO:0000256" key="2">
    <source>
        <dbReference type="ARBA" id="ARBA00023002"/>
    </source>
</evidence>
<dbReference type="FunFam" id="3.40.50.720:FF:000365">
    <property type="entry name" value="Glycerol-3-phosphate dehydrogenase [NAD(+)]"/>
    <property type="match status" value="1"/>
</dbReference>
<evidence type="ECO:0000259" key="11">
    <source>
        <dbReference type="Pfam" id="PF07479"/>
    </source>
</evidence>
<evidence type="ECO:0000313" key="13">
    <source>
        <dbReference type="Proteomes" id="UP000242180"/>
    </source>
</evidence>
<dbReference type="GO" id="GO:0005634">
    <property type="term" value="C:nucleus"/>
    <property type="evidence" value="ECO:0007669"/>
    <property type="project" value="TreeGrafter"/>
</dbReference>
<reference evidence="12 13" key="1">
    <citation type="submission" date="2016-07" db="EMBL/GenBank/DDBJ databases">
        <title>Pervasive Adenine N6-methylation of Active Genes in Fungi.</title>
        <authorList>
            <consortium name="DOE Joint Genome Institute"/>
            <person name="Mondo S.J."/>
            <person name="Dannebaum R.O."/>
            <person name="Kuo R.C."/>
            <person name="Labutti K."/>
            <person name="Haridas S."/>
            <person name="Kuo A."/>
            <person name="Salamov A."/>
            <person name="Ahrendt S.R."/>
            <person name="Lipzen A."/>
            <person name="Sullivan W."/>
            <person name="Andreopoulos W.B."/>
            <person name="Clum A."/>
            <person name="Lindquist E."/>
            <person name="Daum C."/>
            <person name="Ramamoorthy G.K."/>
            <person name="Gryganskyi A."/>
            <person name="Culley D."/>
            <person name="Magnuson J.K."/>
            <person name="James T.Y."/>
            <person name="O'Malley M.A."/>
            <person name="Stajich J.E."/>
            <person name="Spatafora J.W."/>
            <person name="Visel A."/>
            <person name="Grigoriev I.V."/>
        </authorList>
    </citation>
    <scope>NUCLEOTIDE SEQUENCE [LARGE SCALE GENOMIC DNA]</scope>
    <source>
        <strain evidence="12 13">NRRL 2496</strain>
    </source>
</reference>
<evidence type="ECO:0000256" key="5">
    <source>
        <dbReference type="PIRSR" id="PIRSR000114-1"/>
    </source>
</evidence>
<feature type="binding site" evidence="7">
    <location>
        <position position="300"/>
    </location>
    <ligand>
        <name>NAD(+)</name>
        <dbReference type="ChEBI" id="CHEBI:57540"/>
    </ligand>
</feature>
<evidence type="ECO:0000256" key="8">
    <source>
        <dbReference type="RuleBase" id="RU000437"/>
    </source>
</evidence>
<dbReference type="PROSITE" id="PS00957">
    <property type="entry name" value="NAD_G3PDH"/>
    <property type="match status" value="1"/>
</dbReference>
<feature type="binding site" evidence="7">
    <location>
        <position position="156"/>
    </location>
    <ligand>
        <name>NAD(+)</name>
        <dbReference type="ChEBI" id="CHEBI:57540"/>
    </ligand>
</feature>
<proteinExistence type="inferred from homology"/>
<gene>
    <name evidence="12" type="ORF">BCR43DRAFT_506165</name>
</gene>
<dbReference type="Gene3D" id="3.40.50.720">
    <property type="entry name" value="NAD(P)-binding Rossmann-like Domain"/>
    <property type="match status" value="1"/>
</dbReference>
<dbReference type="InterPro" id="IPR013328">
    <property type="entry name" value="6PGD_dom2"/>
</dbReference>
<dbReference type="AlphaFoldDB" id="A0A1X2HAP6"/>
<keyword evidence="3 7" id="KW-0520">NAD</keyword>
<dbReference type="FunFam" id="1.10.1040.10:FF:000004">
    <property type="entry name" value="Glycerol-3-phosphate dehydrogenase [NAD(+)]"/>
    <property type="match status" value="1"/>
</dbReference>
<comment type="similarity">
    <text evidence="1 8">Belongs to the NAD-dependent glycerol-3-phosphate dehydrogenase family.</text>
</comment>
<dbReference type="Pfam" id="PF01210">
    <property type="entry name" value="NAD_Gly3P_dh_N"/>
    <property type="match status" value="1"/>
</dbReference>
<dbReference type="InterPro" id="IPR011128">
    <property type="entry name" value="G3P_DH_NAD-dep_N"/>
</dbReference>
<evidence type="ECO:0000313" key="12">
    <source>
        <dbReference type="EMBL" id="ORY95710.1"/>
    </source>
</evidence>
<feature type="binding site" evidence="6">
    <location>
        <position position="122"/>
    </location>
    <ligand>
        <name>substrate</name>
    </ligand>
</feature>
<dbReference type="OrthoDB" id="10263760at2759"/>
<comment type="caution">
    <text evidence="12">The sequence shown here is derived from an EMBL/GenBank/DDBJ whole genome shotgun (WGS) entry which is preliminary data.</text>
</comment>
<dbReference type="SUPFAM" id="SSF51735">
    <property type="entry name" value="NAD(P)-binding Rossmann-fold domains"/>
    <property type="match status" value="1"/>
</dbReference>
<dbReference type="Proteomes" id="UP000242180">
    <property type="component" value="Unassembled WGS sequence"/>
</dbReference>
<dbReference type="PANTHER" id="PTHR11728">
    <property type="entry name" value="GLYCEROL-3-PHOSPHATE DEHYDROGENASE"/>
    <property type="match status" value="1"/>
</dbReference>
<dbReference type="PRINTS" id="PR00077">
    <property type="entry name" value="GPDHDRGNASE"/>
</dbReference>
<evidence type="ECO:0000256" key="7">
    <source>
        <dbReference type="PIRSR" id="PIRSR000114-3"/>
    </source>
</evidence>
<name>A0A1X2HAP6_SYNRA</name>
<evidence type="ECO:0000256" key="1">
    <source>
        <dbReference type="ARBA" id="ARBA00011009"/>
    </source>
</evidence>
<dbReference type="STRING" id="13706.A0A1X2HAP6"/>
<evidence type="ECO:0000256" key="4">
    <source>
        <dbReference type="ARBA" id="ARBA00048683"/>
    </source>
</evidence>
<dbReference type="EMBL" id="MCGN01000006">
    <property type="protein sequence ID" value="ORY95710.1"/>
    <property type="molecule type" value="Genomic_DNA"/>
</dbReference>
<dbReference type="Gene3D" id="1.10.1040.10">
    <property type="entry name" value="N-(1-d-carboxylethyl)-l-norvaline Dehydrogenase, domain 2"/>
    <property type="match status" value="1"/>
</dbReference>
<protein>
    <recommendedName>
        <fullName evidence="9">Glycerol-3-phosphate dehydrogenase [NAD(+)]</fullName>
        <ecNumber evidence="9">1.1.1.8</ecNumber>
    </recommendedName>
</protein>
<dbReference type="GO" id="GO:0046168">
    <property type="term" value="P:glycerol-3-phosphate catabolic process"/>
    <property type="evidence" value="ECO:0007669"/>
    <property type="project" value="UniProtKB-UniRule"/>
</dbReference>
<dbReference type="InParanoid" id="A0A1X2HAP6"/>
<feature type="binding site" evidence="7">
    <location>
        <position position="42"/>
    </location>
    <ligand>
        <name>NAD(+)</name>
        <dbReference type="ChEBI" id="CHEBI:57540"/>
    </ligand>
</feature>
<dbReference type="InterPro" id="IPR008927">
    <property type="entry name" value="6-PGluconate_DH-like_C_sf"/>
</dbReference>
<dbReference type="GO" id="GO:0042803">
    <property type="term" value="F:protein homodimerization activity"/>
    <property type="evidence" value="ECO:0007669"/>
    <property type="project" value="InterPro"/>
</dbReference>
<evidence type="ECO:0000259" key="10">
    <source>
        <dbReference type="Pfam" id="PF01210"/>
    </source>
</evidence>
<dbReference type="OMA" id="ICYEGRS"/>
<dbReference type="FunCoup" id="A0A1X2HAP6">
    <property type="interactions" value="407"/>
</dbReference>